<evidence type="ECO:0000256" key="1">
    <source>
        <dbReference type="ARBA" id="ARBA00004651"/>
    </source>
</evidence>
<feature type="transmembrane region" description="Helical" evidence="7">
    <location>
        <begin position="25"/>
        <end position="43"/>
    </location>
</feature>
<dbReference type="OrthoDB" id="5393513at2"/>
<accession>A0A4R5PN54</accession>
<name>A0A4R5PN54_9HYPH</name>
<feature type="transmembrane region" description="Helical" evidence="7">
    <location>
        <begin position="85"/>
        <end position="107"/>
    </location>
</feature>
<dbReference type="PANTHER" id="PTHR30106">
    <property type="entry name" value="INNER MEMBRANE PROTEIN YEIH-RELATED"/>
    <property type="match status" value="1"/>
</dbReference>
<dbReference type="PANTHER" id="PTHR30106:SF2">
    <property type="entry name" value="UPF0324 INNER MEMBRANE PROTEIN YEIH"/>
    <property type="match status" value="1"/>
</dbReference>
<dbReference type="GO" id="GO:0005886">
    <property type="term" value="C:plasma membrane"/>
    <property type="evidence" value="ECO:0007669"/>
    <property type="project" value="UniProtKB-SubCell"/>
</dbReference>
<dbReference type="AlphaFoldDB" id="A0A4R5PN54"/>
<feature type="transmembrane region" description="Helical" evidence="7">
    <location>
        <begin position="298"/>
        <end position="319"/>
    </location>
</feature>
<keyword evidence="6 7" id="KW-0472">Membrane</keyword>
<reference evidence="8 9" key="1">
    <citation type="journal article" date="2013" name="Int. J. Syst. Evol. Microbiol.">
        <title>Hoeflea suaedae sp. nov., an endophytic bacterium isolated from the root of the halophyte Suaeda maritima.</title>
        <authorList>
            <person name="Chung E.J."/>
            <person name="Park J.A."/>
            <person name="Pramanik P."/>
            <person name="Bibi F."/>
            <person name="Jeon C.O."/>
            <person name="Chung Y.R."/>
        </authorList>
    </citation>
    <scope>NUCLEOTIDE SEQUENCE [LARGE SCALE GENOMIC DNA]</scope>
    <source>
        <strain evidence="8 9">YC6898</strain>
    </source>
</reference>
<evidence type="ECO:0000313" key="9">
    <source>
        <dbReference type="Proteomes" id="UP000295131"/>
    </source>
</evidence>
<dbReference type="InterPro" id="IPR018383">
    <property type="entry name" value="UPF0324_pro"/>
</dbReference>
<dbReference type="EMBL" id="SMSI01000001">
    <property type="protein sequence ID" value="TDH38472.1"/>
    <property type="molecule type" value="Genomic_DNA"/>
</dbReference>
<evidence type="ECO:0000256" key="6">
    <source>
        <dbReference type="ARBA" id="ARBA00023136"/>
    </source>
</evidence>
<evidence type="ECO:0000256" key="7">
    <source>
        <dbReference type="SAM" id="Phobius"/>
    </source>
</evidence>
<dbReference type="Pfam" id="PF03601">
    <property type="entry name" value="Cons_hypoth698"/>
    <property type="match status" value="1"/>
</dbReference>
<gene>
    <name evidence="8" type="ORF">E2A64_05015</name>
</gene>
<evidence type="ECO:0000256" key="3">
    <source>
        <dbReference type="ARBA" id="ARBA00022475"/>
    </source>
</evidence>
<keyword evidence="3" id="KW-1003">Cell membrane</keyword>
<feature type="transmembrane region" description="Helical" evidence="7">
    <location>
        <begin position="142"/>
        <end position="166"/>
    </location>
</feature>
<dbReference type="Proteomes" id="UP000295131">
    <property type="component" value="Unassembled WGS sequence"/>
</dbReference>
<comment type="caution">
    <text evidence="8">The sequence shown here is derived from an EMBL/GenBank/DDBJ whole genome shotgun (WGS) entry which is preliminary data.</text>
</comment>
<feature type="transmembrane region" description="Helical" evidence="7">
    <location>
        <begin position="267"/>
        <end position="286"/>
    </location>
</feature>
<proteinExistence type="inferred from homology"/>
<feature type="transmembrane region" description="Helical" evidence="7">
    <location>
        <begin position="113"/>
        <end position="135"/>
    </location>
</feature>
<comment type="subcellular location">
    <subcellularLocation>
        <location evidence="1">Cell membrane</location>
        <topology evidence="1">Multi-pass membrane protein</topology>
    </subcellularLocation>
</comment>
<feature type="transmembrane region" description="Helical" evidence="7">
    <location>
        <begin position="331"/>
        <end position="355"/>
    </location>
</feature>
<keyword evidence="9" id="KW-1185">Reference proteome</keyword>
<organism evidence="8 9">
    <name type="scientific">Pseudohoeflea suaedae</name>
    <dbReference type="NCBI Taxonomy" id="877384"/>
    <lineage>
        <taxon>Bacteria</taxon>
        <taxon>Pseudomonadati</taxon>
        <taxon>Pseudomonadota</taxon>
        <taxon>Alphaproteobacteria</taxon>
        <taxon>Hyphomicrobiales</taxon>
        <taxon>Rhizobiaceae</taxon>
        <taxon>Pseudohoeflea</taxon>
    </lineage>
</organism>
<evidence type="ECO:0000313" key="8">
    <source>
        <dbReference type="EMBL" id="TDH38472.1"/>
    </source>
</evidence>
<feature type="transmembrane region" description="Helical" evidence="7">
    <location>
        <begin position="204"/>
        <end position="222"/>
    </location>
</feature>
<evidence type="ECO:0000256" key="5">
    <source>
        <dbReference type="ARBA" id="ARBA00022989"/>
    </source>
</evidence>
<sequence length="356" mass="36183">MTAVTPPPGSAAPSPVQSLLRRGSTIAPGLFLAIVVSLAAFGAEILETRVLGDRYLENLVLAILIGALIRSAGRLPRAFEPGIHFAAHSVLEAAIVLLGATISLQALEAAGGALIFGIVAAIILTLLISYGLGLALGLHSKLALLVACGNSICGNSAIAAAAPVINADADDVAASIAFTAVLGVVVVLALPLLSLVVELDAVSFGVLSGMTVYAVPQVLAATQSGGTLAVQTGTIVKLIRVMMLGPVIFLLGLIGPQREGRETTERFRLHTMVPWFIIGFAAMMGLRLSGVVSDEASVQFGSISNVLTVLAMAGLGLGVDVRELAHSGGRVILTATLSIVVLALLAFALIGLLGLA</sequence>
<feature type="transmembrane region" description="Helical" evidence="7">
    <location>
        <begin position="234"/>
        <end position="255"/>
    </location>
</feature>
<feature type="transmembrane region" description="Helical" evidence="7">
    <location>
        <begin position="172"/>
        <end position="197"/>
    </location>
</feature>
<keyword evidence="4 7" id="KW-0812">Transmembrane</keyword>
<dbReference type="RefSeq" id="WP_133283307.1">
    <property type="nucleotide sequence ID" value="NZ_SMSI01000001.1"/>
</dbReference>
<evidence type="ECO:0000256" key="4">
    <source>
        <dbReference type="ARBA" id="ARBA00022692"/>
    </source>
</evidence>
<comment type="similarity">
    <text evidence="2">Belongs to the UPF0324 family.</text>
</comment>
<evidence type="ECO:0000256" key="2">
    <source>
        <dbReference type="ARBA" id="ARBA00007977"/>
    </source>
</evidence>
<keyword evidence="5 7" id="KW-1133">Transmembrane helix</keyword>
<protein>
    <submittedName>
        <fullName evidence="8">Putative sulfate exporter family transporter</fullName>
    </submittedName>
</protein>